<dbReference type="InterPro" id="IPR018105">
    <property type="entry name" value="Translational_control_tumour_p"/>
</dbReference>
<reference evidence="4 5" key="1">
    <citation type="submission" date="2017-04" db="EMBL/GenBank/DDBJ databases">
        <title>Draft genome sequence of Tuber borchii Vittad., a whitish edible truffle.</title>
        <authorList>
            <consortium name="DOE Joint Genome Institute"/>
            <person name="Murat C."/>
            <person name="Kuo A."/>
            <person name="Barry K.W."/>
            <person name="Clum A."/>
            <person name="Dockter R.B."/>
            <person name="Fauchery L."/>
            <person name="Iotti M."/>
            <person name="Kohler A."/>
            <person name="Labutti K."/>
            <person name="Lindquist E.A."/>
            <person name="Lipzen A."/>
            <person name="Ohm R.A."/>
            <person name="Wang M."/>
            <person name="Grigoriev I.V."/>
            <person name="Zambonelli A."/>
            <person name="Martin F.M."/>
        </authorList>
    </citation>
    <scope>NUCLEOTIDE SEQUENCE [LARGE SCALE GENOMIC DNA]</scope>
    <source>
        <strain evidence="4 5">Tbo3840</strain>
    </source>
</reference>
<name>A0A2T7A829_TUBBO</name>
<dbReference type="Gene3D" id="2.170.150.10">
    <property type="entry name" value="Metal Binding Protein, Guanine Nucleotide Exchange Factor, Chain A"/>
    <property type="match status" value="1"/>
</dbReference>
<comment type="caution">
    <text evidence="4">The sequence shown here is derived from an EMBL/GenBank/DDBJ whole genome shotgun (WGS) entry which is preliminary data.</text>
</comment>
<dbReference type="PANTHER" id="PTHR11991:SF0">
    <property type="entry name" value="TRANSLATIONALLY-CONTROLLED TUMOR PROTEIN"/>
    <property type="match status" value="1"/>
</dbReference>
<dbReference type="PANTHER" id="PTHR11991">
    <property type="entry name" value="TRANSLATIONALLY CONTROLLED TUMOR PROTEIN-RELATED"/>
    <property type="match status" value="1"/>
</dbReference>
<gene>
    <name evidence="4" type="ORF">B9Z19DRAFT_1071446</name>
</gene>
<protein>
    <recommendedName>
        <fullName evidence="1">Translationally-controlled tumor protein homolog</fullName>
    </recommendedName>
</protein>
<dbReference type="Pfam" id="PF00838">
    <property type="entry name" value="TCTP"/>
    <property type="match status" value="1"/>
</dbReference>
<dbReference type="STRING" id="42251.A0A2T7A829"/>
<evidence type="ECO:0000256" key="1">
    <source>
        <dbReference type="ARBA" id="ARBA00014759"/>
    </source>
</evidence>
<sequence>MIIYKDIFGGDEMISDAFDMTLSQDVVYEVDCKFITVGKGADVDIGANASAEEQAETLEDGQESVNDVIFSFRLVQTSFDRKSYFAYLKGYMKRVKEHLTQNGASPEEIKAFEDGAKKFVESRLTSQSFKDAQWEFYIGESMDVNGMIVLLNYREDGKTPYMVFWKHGLKEEKV</sequence>
<dbReference type="InterPro" id="IPR011057">
    <property type="entry name" value="Mss4-like_sf"/>
</dbReference>
<proteinExistence type="inferred from homology"/>
<keyword evidence="5" id="KW-1185">Reference proteome</keyword>
<dbReference type="Proteomes" id="UP000244722">
    <property type="component" value="Unassembled WGS sequence"/>
</dbReference>
<evidence type="ECO:0000313" key="5">
    <source>
        <dbReference type="Proteomes" id="UP000244722"/>
    </source>
</evidence>
<feature type="domain" description="TCTP" evidence="3">
    <location>
        <begin position="1"/>
        <end position="174"/>
    </location>
</feature>
<organism evidence="4 5">
    <name type="scientific">Tuber borchii</name>
    <name type="common">White truffle</name>
    <dbReference type="NCBI Taxonomy" id="42251"/>
    <lineage>
        <taxon>Eukaryota</taxon>
        <taxon>Fungi</taxon>
        <taxon>Dikarya</taxon>
        <taxon>Ascomycota</taxon>
        <taxon>Pezizomycotina</taxon>
        <taxon>Pezizomycetes</taxon>
        <taxon>Pezizales</taxon>
        <taxon>Tuberaceae</taxon>
        <taxon>Tuber</taxon>
    </lineage>
</organism>
<dbReference type="GO" id="GO:0005509">
    <property type="term" value="F:calcium ion binding"/>
    <property type="evidence" value="ECO:0007669"/>
    <property type="project" value="TreeGrafter"/>
</dbReference>
<dbReference type="PROSITE" id="PS51797">
    <property type="entry name" value="TCTP_3"/>
    <property type="match status" value="1"/>
</dbReference>
<comment type="similarity">
    <text evidence="2">Belongs to the TCTP family.</text>
</comment>
<dbReference type="PROSITE" id="PS01002">
    <property type="entry name" value="TCTP_1"/>
    <property type="match status" value="1"/>
</dbReference>
<accession>A0A2T7A829</accession>
<dbReference type="InterPro" id="IPR018103">
    <property type="entry name" value="Translation_control_tumour_CS"/>
</dbReference>
<evidence type="ECO:0000313" key="4">
    <source>
        <dbReference type="EMBL" id="PUU83879.1"/>
    </source>
</evidence>
<dbReference type="InterPro" id="IPR011323">
    <property type="entry name" value="Mss4/transl-control_tumour"/>
</dbReference>
<dbReference type="EMBL" id="NESQ01000006">
    <property type="protein sequence ID" value="PUU83879.1"/>
    <property type="molecule type" value="Genomic_DNA"/>
</dbReference>
<dbReference type="SUPFAM" id="SSF51316">
    <property type="entry name" value="Mss4-like"/>
    <property type="match status" value="1"/>
</dbReference>
<dbReference type="InterPro" id="IPR034737">
    <property type="entry name" value="TCTP"/>
</dbReference>
<dbReference type="AlphaFoldDB" id="A0A2T7A829"/>
<dbReference type="GO" id="GO:0005737">
    <property type="term" value="C:cytoplasm"/>
    <property type="evidence" value="ECO:0007669"/>
    <property type="project" value="TreeGrafter"/>
</dbReference>
<evidence type="ECO:0000256" key="2">
    <source>
        <dbReference type="PROSITE-ProRule" id="PRU01133"/>
    </source>
</evidence>
<evidence type="ECO:0000259" key="3">
    <source>
        <dbReference type="PROSITE" id="PS51797"/>
    </source>
</evidence>
<dbReference type="OrthoDB" id="10248936at2759"/>
<dbReference type="PRINTS" id="PR01653">
    <property type="entry name" value="TCTPROTEIN"/>
</dbReference>
<dbReference type="FunFam" id="2.170.150.10:FF:000002">
    <property type="entry name" value="Translationally-controlled tumor protein homolog"/>
    <property type="match status" value="1"/>
</dbReference>